<dbReference type="STRING" id="39060.SAMN05660706_101195"/>
<dbReference type="Pfam" id="PF01869">
    <property type="entry name" value="BcrAD_BadFG"/>
    <property type="match status" value="1"/>
</dbReference>
<dbReference type="InterPro" id="IPR051805">
    <property type="entry name" value="Dehydratase_Activator_Redct"/>
</dbReference>
<dbReference type="RefSeq" id="WP_092481591.1">
    <property type="nucleotide sequence ID" value="NZ_FOYM01000001.1"/>
</dbReference>
<dbReference type="PANTHER" id="PTHR32329">
    <property type="entry name" value="BIFUNCTIONAL PROTEIN [INCLUDES 2-HYDROXYACYL-COA DEHYDRATASE (N-TER) AND ITS ACTIVATOR DOMAIN (C_TERM)-RELATED"/>
    <property type="match status" value="1"/>
</dbReference>
<name>A0A1I6CQK4_9FIRM</name>
<evidence type="ECO:0000259" key="5">
    <source>
        <dbReference type="Pfam" id="PF01869"/>
    </source>
</evidence>
<dbReference type="CDD" id="cd24036">
    <property type="entry name" value="ASKHA_NBD_BcrAD_BadFG_HgdC_HadI"/>
    <property type="match status" value="1"/>
</dbReference>
<evidence type="ECO:0000313" key="7">
    <source>
        <dbReference type="Proteomes" id="UP000199584"/>
    </source>
</evidence>
<feature type="domain" description="ATPase BadF/BadG/BcrA/BcrD type" evidence="5">
    <location>
        <begin position="6"/>
        <end position="253"/>
    </location>
</feature>
<dbReference type="AlphaFoldDB" id="A0A1I6CQK4"/>
<dbReference type="InterPro" id="IPR008275">
    <property type="entry name" value="CoA_E_activase_dom"/>
</dbReference>
<dbReference type="Gene3D" id="3.30.420.40">
    <property type="match status" value="2"/>
</dbReference>
<evidence type="ECO:0000313" key="6">
    <source>
        <dbReference type="EMBL" id="SFQ95444.1"/>
    </source>
</evidence>
<dbReference type="SUPFAM" id="SSF53067">
    <property type="entry name" value="Actin-like ATPase domain"/>
    <property type="match status" value="1"/>
</dbReference>
<evidence type="ECO:0000256" key="3">
    <source>
        <dbReference type="ARBA" id="ARBA00023004"/>
    </source>
</evidence>
<evidence type="ECO:0000256" key="2">
    <source>
        <dbReference type="ARBA" id="ARBA00022723"/>
    </source>
</evidence>
<dbReference type="InterPro" id="IPR043129">
    <property type="entry name" value="ATPase_NBD"/>
</dbReference>
<evidence type="ECO:0000256" key="4">
    <source>
        <dbReference type="ARBA" id="ARBA00023014"/>
    </source>
</evidence>
<accession>A0A1I6CQK4</accession>
<keyword evidence="4" id="KW-0411">Iron-sulfur</keyword>
<comment type="cofactor">
    <cofactor evidence="1">
        <name>[4Fe-4S] cluster</name>
        <dbReference type="ChEBI" id="CHEBI:49883"/>
    </cofactor>
</comment>
<evidence type="ECO:0000256" key="1">
    <source>
        <dbReference type="ARBA" id="ARBA00001966"/>
    </source>
</evidence>
<proteinExistence type="predicted"/>
<dbReference type="Proteomes" id="UP000199584">
    <property type="component" value="Unassembled WGS sequence"/>
</dbReference>
<organism evidence="6 7">
    <name type="scientific">Desulfoscipio geothermicus DSM 3669</name>
    <dbReference type="NCBI Taxonomy" id="1121426"/>
    <lineage>
        <taxon>Bacteria</taxon>
        <taxon>Bacillati</taxon>
        <taxon>Bacillota</taxon>
        <taxon>Clostridia</taxon>
        <taxon>Eubacteriales</taxon>
        <taxon>Desulfallaceae</taxon>
        <taxon>Desulfoscipio</taxon>
    </lineage>
</organism>
<sequence>MFYKAGLDIGSVMAKAVIMDNDKVLSYSIMPNRGSFYNAANNVLKEALEKAGLTYDKLNIIGTTGLGASFITYPHIKNTEVACQSRGMNYLLPSVRIVIEVGDQSTRVIKVTEKGRVADCVINDRCAAGSGRILLIISKVLRVNINDLGNFSITSTNPVRFSTSCSVFAETEAISRIAEGIKKEDIIAGLHQSMAIKIYSMIQKVKIEEKCAITGGGAKDLGLVKMLQKIIGKDLLVPDEPFISGAIGAALMAAEKEVVFT</sequence>
<dbReference type="GO" id="GO:0046872">
    <property type="term" value="F:metal ion binding"/>
    <property type="evidence" value="ECO:0007669"/>
    <property type="project" value="UniProtKB-KW"/>
</dbReference>
<reference evidence="7" key="1">
    <citation type="submission" date="2016-10" db="EMBL/GenBank/DDBJ databases">
        <authorList>
            <person name="Varghese N."/>
            <person name="Submissions S."/>
        </authorList>
    </citation>
    <scope>NUCLEOTIDE SEQUENCE [LARGE SCALE GENOMIC DNA]</scope>
    <source>
        <strain evidence="7">DSM 3669</strain>
    </source>
</reference>
<protein>
    <submittedName>
        <fullName evidence="6">CoA-substrate-specific enzyme activase, putative</fullName>
    </submittedName>
</protein>
<keyword evidence="2" id="KW-0479">Metal-binding</keyword>
<dbReference type="OrthoDB" id="9177882at2"/>
<keyword evidence="3" id="KW-0408">Iron</keyword>
<dbReference type="EMBL" id="FOYM01000001">
    <property type="protein sequence ID" value="SFQ95444.1"/>
    <property type="molecule type" value="Genomic_DNA"/>
</dbReference>
<dbReference type="PANTHER" id="PTHR32329:SF2">
    <property type="entry name" value="BIFUNCTIONAL PROTEIN [INCLUDES 2-HYDROXYACYL-COA DEHYDRATASE (N-TER) AND ITS ACTIVATOR DOMAIN (C_TERM)"/>
    <property type="match status" value="1"/>
</dbReference>
<keyword evidence="7" id="KW-1185">Reference proteome</keyword>
<dbReference type="NCBIfam" id="TIGR00241">
    <property type="entry name" value="CoA_E_activ"/>
    <property type="match status" value="1"/>
</dbReference>
<gene>
    <name evidence="6" type="ORF">SAMN05660706_101195</name>
</gene>
<dbReference type="InterPro" id="IPR002731">
    <property type="entry name" value="ATPase_BadF"/>
</dbReference>
<dbReference type="GO" id="GO:0051536">
    <property type="term" value="F:iron-sulfur cluster binding"/>
    <property type="evidence" value="ECO:0007669"/>
    <property type="project" value="UniProtKB-KW"/>
</dbReference>